<gene>
    <name evidence="2" type="ORF">Hesp100</name>
</gene>
<dbReference type="KEGG" id="vg:16489502"/>
<dbReference type="EMBL" id="KF158713">
    <property type="protein sequence ID" value="AGR56852.1"/>
    <property type="molecule type" value="Genomic_DNA"/>
</dbReference>
<dbReference type="Pfam" id="PF05674">
    <property type="entry name" value="DUF816"/>
    <property type="match status" value="1"/>
</dbReference>
<evidence type="ECO:0000256" key="1">
    <source>
        <dbReference type="SAM" id="MobiDB-lite"/>
    </source>
</evidence>
<dbReference type="RefSeq" id="YP_008378316.1">
    <property type="nucleotide sequence ID" value="NC_021923.1"/>
</dbReference>
<accession>S5N9C8</accession>
<evidence type="ECO:0000313" key="2">
    <source>
        <dbReference type="EMBL" id="AGR56852.1"/>
    </source>
</evidence>
<dbReference type="GeneID" id="16489502"/>
<proteinExistence type="predicted"/>
<protein>
    <submittedName>
        <fullName evidence="2">Ac106</fullName>
    </submittedName>
</protein>
<dbReference type="OrthoDB" id="8415at10239"/>
<dbReference type="Proteomes" id="UP000203768">
    <property type="component" value="Segment"/>
</dbReference>
<keyword evidence="3" id="KW-1185">Reference proteome</keyword>
<dbReference type="InterPro" id="IPR008534">
    <property type="entry name" value="DUF816"/>
</dbReference>
<feature type="region of interest" description="Disordered" evidence="1">
    <location>
        <begin position="204"/>
        <end position="231"/>
    </location>
</feature>
<sequence length="231" mass="26961">MDSPINVDVFARQLIADKCSALIESQGMLPDDILVIVKRARDEYFKNPTNKNYDYIKRLFSQTKYVDDAIDYKDFNRRMLLIVFKFALNKSKLYFKNYKTIIEVALKRLDSINPDLKSSPRAMLQHYNECLENLDNPRNDEHHLVTFTKEIATKIFIETIDLYSYNNNNKSPFEQMPSITTTCSTLPVSTNLLNSTIKTNNKITRDRTKLKRRRSSSSKPNPRVVTPLFTM</sequence>
<name>S5N9C8_9ABAC</name>
<reference evidence="2 3" key="1">
    <citation type="journal article" date="2013" name="Virus Genes">
        <title>The genome of a baculovirus isolated from Hemileuca sp. encodes a serpin ortholog.</title>
        <authorList>
            <person name="Rohrmann G.F."/>
            <person name="Erlandson M.A."/>
            <person name="Theilmann D.A."/>
        </authorList>
    </citation>
    <scope>NUCLEOTIDE SEQUENCE [LARGE SCALE GENOMIC DNA]</scope>
</reference>
<evidence type="ECO:0000313" key="3">
    <source>
        <dbReference type="Proteomes" id="UP000203768"/>
    </source>
</evidence>
<organism evidence="2 3">
    <name type="scientific">Hemileuca sp. nucleopolyhedrovirus</name>
    <dbReference type="NCBI Taxonomy" id="1367203"/>
    <lineage>
        <taxon>Viruses</taxon>
        <taxon>Viruses incertae sedis</taxon>
        <taxon>Naldaviricetes</taxon>
        <taxon>Lefavirales</taxon>
        <taxon>Baculoviridae</taxon>
        <taxon>Alphabaculovirus</taxon>
        <taxon>Alphabaculovirus heleucae</taxon>
        <taxon>Hemileuca species nucleopolyhedrovirus</taxon>
    </lineage>
</organism>